<dbReference type="Proteomes" id="UP000095286">
    <property type="component" value="Unplaced"/>
</dbReference>
<reference evidence="2" key="1">
    <citation type="submission" date="2016-11" db="UniProtKB">
        <authorList>
            <consortium name="WormBaseParasite"/>
        </authorList>
    </citation>
    <scope>IDENTIFICATION</scope>
    <source>
        <strain evidence="2">KR3021</strain>
    </source>
</reference>
<evidence type="ECO:0000313" key="2">
    <source>
        <dbReference type="WBParaSite" id="RSKR_0000599000.1"/>
    </source>
</evidence>
<dbReference type="WBParaSite" id="RSKR_0000599000.1">
    <property type="protein sequence ID" value="RSKR_0000599000.1"/>
    <property type="gene ID" value="RSKR_0000599000"/>
</dbReference>
<organism evidence="1 2">
    <name type="scientific">Rhabditophanes sp. KR3021</name>
    <dbReference type="NCBI Taxonomy" id="114890"/>
    <lineage>
        <taxon>Eukaryota</taxon>
        <taxon>Metazoa</taxon>
        <taxon>Ecdysozoa</taxon>
        <taxon>Nematoda</taxon>
        <taxon>Chromadorea</taxon>
        <taxon>Rhabditida</taxon>
        <taxon>Tylenchina</taxon>
        <taxon>Panagrolaimomorpha</taxon>
        <taxon>Strongyloidoidea</taxon>
        <taxon>Alloionematidae</taxon>
        <taxon>Rhabditophanes</taxon>
    </lineage>
</organism>
<protein>
    <submittedName>
        <fullName evidence="2">DDHD domain-containing protein</fullName>
    </submittedName>
</protein>
<proteinExistence type="predicted"/>
<sequence length="669" mass="76698">MDKSKSSKIRKRVGPLNVTEVRWFYKKAAEYKFVPFKGYDSVIIELRYRQKENICIEEGISEELVRENKENKDIIVMDGLYKLDEDSFAKILPIYWKNDEFEIIRGSWFTGVDMQPLSKEMAASIEKNHYDHFKDQFIPDGPVFDLNDSTKKPVLTFIKVGNDEVKWNSVIDIFLFSNTTTSKVLRYFSFSKGEALVRGYNEICKPEEGRPNFTDLVLVVHGIGQKGHEDLIAKNVGQMRELLTPMMSKAKNYEGKSIIMLPIEWRSPLKLDSERSSHVLLAKMSSFRESINAVAMDIMYYQSPLYRTEIVNGVIRQLNFVYKTFMDNNPSFKGKVSIFAHSLGSVIAFDILTGWSPLKQYDSYVTISLEKKMDSFNEGTNNSAKDKIKLLNYLEAKHQLFDSSDMEDMLDEQEEKLLFPVKTLFCVGSSLGVFLVMRGATPDTFKFDPAKLERIINIYHPLDPVAYRLEPLFHANYRHIKPLKLCYSTDEKCFSWPYHLPVEIVRGYQKRKTEAVNNNGDKEGIEEYDSDLSEASRPNSPFQQGSPSKTATPASAGNKQSPGWFKSKPNKGSASKKEEKAIDALETIEAINDLESVLAEVGEEYILRDRIDFQVQPSITEKSYYGMMTAHFSYWTNPDVISFMSNVLLNEHEIGFGKVKDIVKVLPKV</sequence>
<name>A0AC35TZQ4_9BILA</name>
<evidence type="ECO:0000313" key="1">
    <source>
        <dbReference type="Proteomes" id="UP000095286"/>
    </source>
</evidence>
<accession>A0AC35TZQ4</accession>